<keyword evidence="2" id="KW-1185">Reference proteome</keyword>
<protein>
    <submittedName>
        <fullName evidence="1">DUF2203 family protein</fullName>
    </submittedName>
</protein>
<dbReference type="EMBL" id="CP074694">
    <property type="protein sequence ID" value="QVL32831.1"/>
    <property type="molecule type" value="Genomic_DNA"/>
</dbReference>
<reference evidence="1" key="1">
    <citation type="submission" date="2021-05" db="EMBL/GenBank/DDBJ databases">
        <title>Complete genome sequence of the cellulolytic planctomycete Telmatocola sphagniphila SP2T and characterization of the first cellulase from planctomycetes.</title>
        <authorList>
            <person name="Rakitin A.L."/>
            <person name="Beletsky A.V."/>
            <person name="Naumoff D.G."/>
            <person name="Kulichevskaya I.S."/>
            <person name="Mardanov A.V."/>
            <person name="Ravin N.V."/>
            <person name="Dedysh S.N."/>
        </authorList>
    </citation>
    <scope>NUCLEOTIDE SEQUENCE</scope>
    <source>
        <strain evidence="1">SP2T</strain>
    </source>
</reference>
<sequence>MKNPSQRTFGSFSNKNRKTAEFDIQTANRMLPLVKQIAQDMSANSLRRCKLQRELNQLDAFRRELTWESRSRRYRIVEELGTCDSEMKSAMQELKQLGISVVDDTHSRIGFPTNINNRPAYFTWQPPEEQVQFWNYRDEEARRPIPSDWLETKPKVLS</sequence>
<evidence type="ECO:0000313" key="2">
    <source>
        <dbReference type="Proteomes" id="UP000676194"/>
    </source>
</evidence>
<dbReference type="RefSeq" id="WP_213497721.1">
    <property type="nucleotide sequence ID" value="NZ_CP074694.1"/>
</dbReference>
<dbReference type="Proteomes" id="UP000676194">
    <property type="component" value="Chromosome"/>
</dbReference>
<dbReference type="KEGG" id="tsph:KIH39_02610"/>
<name>A0A8E6EYY1_9BACT</name>
<dbReference type="InterPro" id="IPR018699">
    <property type="entry name" value="DUF2203"/>
</dbReference>
<dbReference type="AlphaFoldDB" id="A0A8E6EYY1"/>
<gene>
    <name evidence="1" type="ORF">KIH39_02610</name>
</gene>
<evidence type="ECO:0000313" key="1">
    <source>
        <dbReference type="EMBL" id="QVL32831.1"/>
    </source>
</evidence>
<proteinExistence type="predicted"/>
<organism evidence="1 2">
    <name type="scientific">Telmatocola sphagniphila</name>
    <dbReference type="NCBI Taxonomy" id="1123043"/>
    <lineage>
        <taxon>Bacteria</taxon>
        <taxon>Pseudomonadati</taxon>
        <taxon>Planctomycetota</taxon>
        <taxon>Planctomycetia</taxon>
        <taxon>Gemmatales</taxon>
        <taxon>Gemmataceae</taxon>
    </lineage>
</organism>
<accession>A0A8E6EYY1</accession>
<dbReference type="Pfam" id="PF09969">
    <property type="entry name" value="DUF2203"/>
    <property type="match status" value="1"/>
</dbReference>